<feature type="non-terminal residue" evidence="3">
    <location>
        <position position="169"/>
    </location>
</feature>
<protein>
    <submittedName>
        <fullName evidence="3">Uncharacterized protein</fullName>
    </submittedName>
</protein>
<feature type="chain" id="PRO_5003838071" evidence="2">
    <location>
        <begin position="26"/>
        <end position="169"/>
    </location>
</feature>
<keyword evidence="2" id="KW-0732">Signal</keyword>
<organism evidence="3 4">
    <name type="scientific">Thalassiosira oceanica</name>
    <name type="common">Marine diatom</name>
    <dbReference type="NCBI Taxonomy" id="159749"/>
    <lineage>
        <taxon>Eukaryota</taxon>
        <taxon>Sar</taxon>
        <taxon>Stramenopiles</taxon>
        <taxon>Ochrophyta</taxon>
        <taxon>Bacillariophyta</taxon>
        <taxon>Coscinodiscophyceae</taxon>
        <taxon>Thalassiosirophycidae</taxon>
        <taxon>Thalassiosirales</taxon>
        <taxon>Thalassiosiraceae</taxon>
        <taxon>Thalassiosira</taxon>
    </lineage>
</organism>
<dbReference type="AlphaFoldDB" id="K0TL27"/>
<reference evidence="3 4" key="1">
    <citation type="journal article" date="2012" name="Genome Biol.">
        <title>Genome and low-iron response of an oceanic diatom adapted to chronic iron limitation.</title>
        <authorList>
            <person name="Lommer M."/>
            <person name="Specht M."/>
            <person name="Roy A.S."/>
            <person name="Kraemer L."/>
            <person name="Andreson R."/>
            <person name="Gutowska M.A."/>
            <person name="Wolf J."/>
            <person name="Bergner S.V."/>
            <person name="Schilhabel M.B."/>
            <person name="Klostermeier U.C."/>
            <person name="Beiko R.G."/>
            <person name="Rosenstiel P."/>
            <person name="Hippler M."/>
            <person name="Laroche J."/>
        </authorList>
    </citation>
    <scope>NUCLEOTIDE SEQUENCE [LARGE SCALE GENOMIC DNA]</scope>
    <source>
        <strain evidence="3 4">CCMP1005</strain>
    </source>
</reference>
<evidence type="ECO:0000256" key="1">
    <source>
        <dbReference type="SAM" id="MobiDB-lite"/>
    </source>
</evidence>
<accession>K0TL27</accession>
<sequence length="169" mass="17213">MPSSHNRRLLSTSLSVAAVAITSLSSSVTQLDAFSPAPTSSRRLQHGGISRIGGVVPSGESSTALYNRQARRKNKKKKKKRSSLVLDDDGAPSSNAGGSEPTLTGGGEIGYSADVDSPNVPVADSKSPGPEDGVLGETVTSPASVSDMPPQAGEAQPDVTTIITDPDTG</sequence>
<dbReference type="EMBL" id="AGNL01007160">
    <property type="protein sequence ID" value="EJK71497.1"/>
    <property type="molecule type" value="Genomic_DNA"/>
</dbReference>
<feature type="region of interest" description="Disordered" evidence="1">
    <location>
        <begin position="32"/>
        <end position="169"/>
    </location>
</feature>
<keyword evidence="4" id="KW-1185">Reference proteome</keyword>
<gene>
    <name evidence="3" type="ORF">THAOC_07055</name>
</gene>
<feature type="signal peptide" evidence="2">
    <location>
        <begin position="1"/>
        <end position="25"/>
    </location>
</feature>
<dbReference type="Proteomes" id="UP000266841">
    <property type="component" value="Unassembled WGS sequence"/>
</dbReference>
<feature type="compositionally biased region" description="Polar residues" evidence="1">
    <location>
        <begin position="32"/>
        <end position="42"/>
    </location>
</feature>
<evidence type="ECO:0000256" key="2">
    <source>
        <dbReference type="SAM" id="SignalP"/>
    </source>
</evidence>
<evidence type="ECO:0000313" key="4">
    <source>
        <dbReference type="Proteomes" id="UP000266841"/>
    </source>
</evidence>
<feature type="compositionally biased region" description="Basic residues" evidence="1">
    <location>
        <begin position="69"/>
        <end position="82"/>
    </location>
</feature>
<evidence type="ECO:0000313" key="3">
    <source>
        <dbReference type="EMBL" id="EJK71497.1"/>
    </source>
</evidence>
<proteinExistence type="predicted"/>
<name>K0TL27_THAOC</name>
<comment type="caution">
    <text evidence="3">The sequence shown here is derived from an EMBL/GenBank/DDBJ whole genome shotgun (WGS) entry which is preliminary data.</text>
</comment>
<feature type="compositionally biased region" description="Low complexity" evidence="1">
    <location>
        <begin position="157"/>
        <end position="169"/>
    </location>
</feature>